<dbReference type="AlphaFoldDB" id="A0AA46DXQ8"/>
<proteinExistence type="predicted"/>
<dbReference type="Proteomes" id="UP000294678">
    <property type="component" value="Unassembled WGS sequence"/>
</dbReference>
<dbReference type="RefSeq" id="WP_134113629.1">
    <property type="nucleotide sequence ID" value="NZ_SOBG01000008.1"/>
</dbReference>
<feature type="region of interest" description="Disordered" evidence="1">
    <location>
        <begin position="212"/>
        <end position="235"/>
    </location>
</feature>
<dbReference type="InterPro" id="IPR054221">
    <property type="entry name" value="DUF6941"/>
</dbReference>
<evidence type="ECO:0000313" key="3">
    <source>
        <dbReference type="Proteomes" id="UP000294678"/>
    </source>
</evidence>
<sequence>MSTKLKYFIAGEAGGLNKQTGRIDMHGIFDVLTSPIFPIVIPNMAILIGIEANGKEQTLELRLNSPKDELLGKIQVTFPPTYPGLTAKQTLKLEKLPVILKGKYTVDILEVKAKGGYQFIATEDLFTAVFPPKREFKEGEIEEILKRDDVIKTVITDYKVPDNEKVFKFQLSLDPNEKLPEGVQPFPQDDKLVVDGKEYDLTGIRRNVEWMFGRKKQQPQSEENVETENSNKNIN</sequence>
<evidence type="ECO:0000256" key="1">
    <source>
        <dbReference type="SAM" id="MobiDB-lite"/>
    </source>
</evidence>
<dbReference type="Pfam" id="PF22091">
    <property type="entry name" value="DUF6941"/>
    <property type="match status" value="1"/>
</dbReference>
<evidence type="ECO:0000313" key="2">
    <source>
        <dbReference type="EMBL" id="TDT68044.1"/>
    </source>
</evidence>
<comment type="caution">
    <text evidence="2">The sequence shown here is derived from an EMBL/GenBank/DDBJ whole genome shotgun (WGS) entry which is preliminary data.</text>
</comment>
<organism evidence="2 3">
    <name type="scientific">Hypnocyclicus thermotrophus</name>
    <dbReference type="NCBI Taxonomy" id="1627895"/>
    <lineage>
        <taxon>Bacteria</taxon>
        <taxon>Fusobacteriati</taxon>
        <taxon>Fusobacteriota</taxon>
        <taxon>Fusobacteriia</taxon>
        <taxon>Fusobacteriales</taxon>
        <taxon>Fusobacteriaceae</taxon>
        <taxon>Hypnocyclicus</taxon>
    </lineage>
</organism>
<feature type="compositionally biased region" description="Polar residues" evidence="1">
    <location>
        <begin position="218"/>
        <end position="235"/>
    </location>
</feature>
<reference evidence="2 3" key="1">
    <citation type="submission" date="2019-03" db="EMBL/GenBank/DDBJ databases">
        <title>Genomic Encyclopedia of Type Strains, Phase IV (KMG-IV): sequencing the most valuable type-strain genomes for metagenomic binning, comparative biology and taxonomic classification.</title>
        <authorList>
            <person name="Goeker M."/>
        </authorList>
    </citation>
    <scope>NUCLEOTIDE SEQUENCE [LARGE SCALE GENOMIC DNA]</scope>
    <source>
        <strain evidence="2 3">DSM 100055</strain>
    </source>
</reference>
<dbReference type="EMBL" id="SOBG01000008">
    <property type="protein sequence ID" value="TDT68044.1"/>
    <property type="molecule type" value="Genomic_DNA"/>
</dbReference>
<gene>
    <name evidence="2" type="ORF">EV215_1765</name>
</gene>
<accession>A0AA46DXQ8</accession>
<protein>
    <submittedName>
        <fullName evidence="2">Intein</fullName>
    </submittedName>
</protein>
<name>A0AA46DXQ8_9FUSO</name>
<keyword evidence="3" id="KW-1185">Reference proteome</keyword>